<gene>
    <name evidence="1" type="ORF">CRHIZ90672A_00006152</name>
</gene>
<organism evidence="1 2">
    <name type="scientific">Clonostachys rhizophaga</name>
    <dbReference type="NCBI Taxonomy" id="160324"/>
    <lineage>
        <taxon>Eukaryota</taxon>
        <taxon>Fungi</taxon>
        <taxon>Dikarya</taxon>
        <taxon>Ascomycota</taxon>
        <taxon>Pezizomycotina</taxon>
        <taxon>Sordariomycetes</taxon>
        <taxon>Hypocreomycetidae</taxon>
        <taxon>Hypocreales</taxon>
        <taxon>Bionectriaceae</taxon>
        <taxon>Clonostachys</taxon>
    </lineage>
</organism>
<dbReference type="OrthoDB" id="4191831at2759"/>
<dbReference type="Gene3D" id="3.80.10.10">
    <property type="entry name" value="Ribonuclease Inhibitor"/>
    <property type="match status" value="1"/>
</dbReference>
<dbReference type="AlphaFoldDB" id="A0A9N9YI48"/>
<evidence type="ECO:0000313" key="2">
    <source>
        <dbReference type="Proteomes" id="UP000696573"/>
    </source>
</evidence>
<evidence type="ECO:0008006" key="3">
    <source>
        <dbReference type="Google" id="ProtNLM"/>
    </source>
</evidence>
<name>A0A9N9YI48_9HYPO</name>
<dbReference type="EMBL" id="CABFNQ020000673">
    <property type="protein sequence ID" value="CAH0022043.1"/>
    <property type="molecule type" value="Genomic_DNA"/>
</dbReference>
<keyword evidence="2" id="KW-1185">Reference proteome</keyword>
<accession>A0A9N9YI48</accession>
<comment type="caution">
    <text evidence="1">The sequence shown here is derived from an EMBL/GenBank/DDBJ whole genome shotgun (WGS) entry which is preliminary data.</text>
</comment>
<dbReference type="Proteomes" id="UP000696573">
    <property type="component" value="Unassembled WGS sequence"/>
</dbReference>
<proteinExistence type="predicted"/>
<reference evidence="1" key="1">
    <citation type="submission" date="2021-10" db="EMBL/GenBank/DDBJ databases">
        <authorList>
            <person name="Piombo E."/>
        </authorList>
    </citation>
    <scope>NUCLEOTIDE SEQUENCE</scope>
</reference>
<dbReference type="InterPro" id="IPR032675">
    <property type="entry name" value="LRR_dom_sf"/>
</dbReference>
<sequence>MALFPHVPIEIIDQILRFIPRSGLPNLCLVNQSLRQWAERFLYSTIILHWDYNHIPPIILLLRTLLRRPELFTYVHTITFLGDDSDDGKSPPLLDITEIPFEQFIPAIEKTQVPYTKLWVDRLKTGNMEALVGLIIANLSNTRRLALNHNFINGCSLVGKVIQSKVFGGGQLLAFEQLEDVRYIKVFDYDLPENNSTFTDALSLFYLPTVTHISTWISNPTTFSWPAGEPNLDHLTSLDIDWLCEPFMAKILTLTRNLKSLSWTWEYNNELDDDPWKTSTLDLDAIIAALSHVQGTLERLQFRLEIGEGSLLDDEPEMTILGSFSNLVHFNKITHIDVPLVTLAGFGADALPLERYLPDSIEILSLSTGMLVHDAVEWFMDDVDWDNGDSDAYNADDYVIQMIQSLAAAYPTRLPRLRHINIVDENCCFGSGSLDTLAKGLALGFDVQVTDRSGWFIQRESF</sequence>
<protein>
    <recommendedName>
        <fullName evidence="3">F-box domain-containing protein</fullName>
    </recommendedName>
</protein>
<evidence type="ECO:0000313" key="1">
    <source>
        <dbReference type="EMBL" id="CAH0022043.1"/>
    </source>
</evidence>